<dbReference type="AlphaFoldDB" id="A0A014N4K8"/>
<organism evidence="7 8">
    <name type="scientific">Metarhizium robertsii</name>
    <dbReference type="NCBI Taxonomy" id="568076"/>
    <lineage>
        <taxon>Eukaryota</taxon>
        <taxon>Fungi</taxon>
        <taxon>Dikarya</taxon>
        <taxon>Ascomycota</taxon>
        <taxon>Pezizomycotina</taxon>
        <taxon>Sordariomycetes</taxon>
        <taxon>Hypocreomycetidae</taxon>
        <taxon>Hypocreales</taxon>
        <taxon>Clavicipitaceae</taxon>
        <taxon>Metarhizium</taxon>
    </lineage>
</organism>
<keyword evidence="5" id="KW-0539">Nucleus</keyword>
<evidence type="ECO:0000259" key="6">
    <source>
        <dbReference type="Pfam" id="PF05699"/>
    </source>
</evidence>
<evidence type="ECO:0000256" key="3">
    <source>
        <dbReference type="ARBA" id="ARBA00022771"/>
    </source>
</evidence>
<dbReference type="EMBL" id="JELW01000218">
    <property type="protein sequence ID" value="EXU94602.1"/>
    <property type="molecule type" value="Genomic_DNA"/>
</dbReference>
<dbReference type="Pfam" id="PF05699">
    <property type="entry name" value="Dimer_Tnp_hAT"/>
    <property type="match status" value="1"/>
</dbReference>
<evidence type="ECO:0000256" key="1">
    <source>
        <dbReference type="ARBA" id="ARBA00004123"/>
    </source>
</evidence>
<comment type="caution">
    <text evidence="7">The sequence shown here is derived from an EMBL/GenBank/DDBJ whole genome shotgun (WGS) entry which is preliminary data.</text>
</comment>
<dbReference type="InterPro" id="IPR008906">
    <property type="entry name" value="HATC_C_dom"/>
</dbReference>
<name>A0A014N4K8_9HYPO</name>
<dbReference type="SUPFAM" id="SSF53098">
    <property type="entry name" value="Ribonuclease H-like"/>
    <property type="match status" value="1"/>
</dbReference>
<keyword evidence="2" id="KW-0479">Metal-binding</keyword>
<keyword evidence="3" id="KW-0863">Zinc-finger</keyword>
<sequence>MHKRFKRNERTTERPKVPMYEIAIGVPEMSARHSGANIAAQVLEVIDEHGIRDKIDDIGKNLGFDGRRRRGRCFGHILNLSAKALMFGKSVHAFEKRLRGEAMLTETEYELWQKRGPVGKIHIIVTEIHRSDRLTYMLRDLQLDDINKASGPKIRARKPLGRSQNAPSLAGSHWQCHICRPELEVTSSDWDVLEHMVTILGHYENTVKTLEGDGITRKRKKGYCGSYGNIWDVIHGFEYLLEILEYYKSVAGDFSEPEHFKVGINMAWEKLEKYYSKLNETPIYYAALAFHSAYRWNWFMDHWAERAEWIEEAKGMVQEVRVNSYSDLDIVRSTDKDGPVVKRQKRYYNAFEDHCFKARQKPTANSGIMGPFNDEYEVWQAQPEYGDDEVRDPLEYWHERRFKYPRLSRMALDFLTIHAMSAECERIFSAAGLMVTTIRASLDVQIIGICQVLRSWLRAGIVGNKGAIELVSLVRETEEEAKVLGSSDKEVSEAVSAWLLEKSEVLLSSTQIHLVYINRRKP</sequence>
<dbReference type="GO" id="GO:0046983">
    <property type="term" value="F:protein dimerization activity"/>
    <property type="evidence" value="ECO:0007669"/>
    <property type="project" value="InterPro"/>
</dbReference>
<dbReference type="Proteomes" id="UP000030151">
    <property type="component" value="Unassembled WGS sequence"/>
</dbReference>
<comment type="subcellular location">
    <subcellularLocation>
        <location evidence="1">Nucleus</location>
    </subcellularLocation>
</comment>
<dbReference type="GO" id="GO:0005634">
    <property type="term" value="C:nucleus"/>
    <property type="evidence" value="ECO:0007669"/>
    <property type="project" value="UniProtKB-SubCell"/>
</dbReference>
<gene>
    <name evidence="7" type="ORF">X797_012323</name>
</gene>
<dbReference type="HOGENOM" id="CLU_009123_10_5_1"/>
<protein>
    <submittedName>
        <fullName evidence="7">HAT family dimerization domain protein</fullName>
    </submittedName>
</protein>
<evidence type="ECO:0000256" key="4">
    <source>
        <dbReference type="ARBA" id="ARBA00022833"/>
    </source>
</evidence>
<dbReference type="PANTHER" id="PTHR46481:SF10">
    <property type="entry name" value="ZINC FINGER BED DOMAIN-CONTAINING PROTEIN 39"/>
    <property type="match status" value="1"/>
</dbReference>
<evidence type="ECO:0000256" key="5">
    <source>
        <dbReference type="ARBA" id="ARBA00023242"/>
    </source>
</evidence>
<evidence type="ECO:0000313" key="8">
    <source>
        <dbReference type="Proteomes" id="UP000030151"/>
    </source>
</evidence>
<dbReference type="InterPro" id="IPR052035">
    <property type="entry name" value="ZnF_BED_domain_contain"/>
</dbReference>
<evidence type="ECO:0000256" key="2">
    <source>
        <dbReference type="ARBA" id="ARBA00022723"/>
    </source>
</evidence>
<evidence type="ECO:0000313" key="7">
    <source>
        <dbReference type="EMBL" id="EXU94602.1"/>
    </source>
</evidence>
<keyword evidence="4" id="KW-0862">Zinc</keyword>
<dbReference type="InterPro" id="IPR012337">
    <property type="entry name" value="RNaseH-like_sf"/>
</dbReference>
<dbReference type="GO" id="GO:0008270">
    <property type="term" value="F:zinc ion binding"/>
    <property type="evidence" value="ECO:0007669"/>
    <property type="project" value="UniProtKB-KW"/>
</dbReference>
<proteinExistence type="predicted"/>
<accession>A0A014N4K8</accession>
<reference evidence="7 8" key="1">
    <citation type="submission" date="2014-02" db="EMBL/GenBank/DDBJ databases">
        <title>The genome sequence of the entomopathogenic fungus Metarhizium robertsii ARSEF 2575.</title>
        <authorList>
            <person name="Giuliano Garisto Donzelli B."/>
            <person name="Roe B.A."/>
            <person name="Macmil S.L."/>
            <person name="Krasnoff S.B."/>
            <person name="Gibson D.M."/>
        </authorList>
    </citation>
    <scope>NUCLEOTIDE SEQUENCE [LARGE SCALE GENOMIC DNA]</scope>
    <source>
        <strain evidence="7 8">ARSEF 2575</strain>
    </source>
</reference>
<feature type="domain" description="HAT C-terminal dimerisation" evidence="6">
    <location>
        <begin position="376"/>
        <end position="457"/>
    </location>
</feature>
<dbReference type="eggNOG" id="KOG1121">
    <property type="taxonomic scope" value="Eukaryota"/>
</dbReference>
<dbReference type="PANTHER" id="PTHR46481">
    <property type="entry name" value="ZINC FINGER BED DOMAIN-CONTAINING PROTEIN 4"/>
    <property type="match status" value="1"/>
</dbReference>